<dbReference type="FunFam" id="2.60.120.330:FF:000022">
    <property type="entry name" value="Probable 2-oxoglutarate-dependent dioxygenase AOP1.2"/>
    <property type="match status" value="1"/>
</dbReference>
<keyword evidence="2 7" id="KW-0479">Metal-binding</keyword>
<dbReference type="InterPro" id="IPR050231">
    <property type="entry name" value="Iron_ascorbate_oxido_reductase"/>
</dbReference>
<dbReference type="PANTHER" id="PTHR47990">
    <property type="entry name" value="2-OXOGLUTARATE (2OG) AND FE(II)-DEPENDENT OXYGENASE SUPERFAMILY PROTEIN-RELATED"/>
    <property type="match status" value="1"/>
</dbReference>
<comment type="function">
    <text evidence="6">Probable 2-oxoglutarate-dependent dioxygenase that may be involved in glucosinolates biosynthesis. May play a role in the production of aliphatic glucosinolates.</text>
</comment>
<dbReference type="SUPFAM" id="SSF51197">
    <property type="entry name" value="Clavaminate synthase-like"/>
    <property type="match status" value="1"/>
</dbReference>
<feature type="domain" description="Fe2OG dioxygenase" evidence="8">
    <location>
        <begin position="162"/>
        <end position="263"/>
    </location>
</feature>
<dbReference type="Pfam" id="PF14226">
    <property type="entry name" value="DIOX_N"/>
    <property type="match status" value="1"/>
</dbReference>
<reference evidence="9" key="1">
    <citation type="submission" date="2023-07" db="EMBL/GenBank/DDBJ databases">
        <title>draft genome sequence of fig (Ficus carica).</title>
        <authorList>
            <person name="Takahashi T."/>
            <person name="Nishimura K."/>
        </authorList>
    </citation>
    <scope>NUCLEOTIDE SEQUENCE</scope>
</reference>
<dbReference type="Gramene" id="FCD_00003308-RA">
    <property type="protein sequence ID" value="FCD_00003308-RA:cds"/>
    <property type="gene ID" value="FCD_00003308"/>
</dbReference>
<comment type="caution">
    <text evidence="9">The sequence shown here is derived from an EMBL/GenBank/DDBJ whole genome shotgun (WGS) entry which is preliminary data.</text>
</comment>
<dbReference type="GO" id="GO:0051213">
    <property type="term" value="F:dioxygenase activity"/>
    <property type="evidence" value="ECO:0007669"/>
    <property type="project" value="UniProtKB-KW"/>
</dbReference>
<gene>
    <name evidence="9" type="ORF">TIFTF001_006707</name>
</gene>
<dbReference type="InterPro" id="IPR026992">
    <property type="entry name" value="DIOX_N"/>
</dbReference>
<dbReference type="AlphaFoldDB" id="A0AA87ZHZ2"/>
<dbReference type="Proteomes" id="UP001187192">
    <property type="component" value="Unassembled WGS sequence"/>
</dbReference>
<keyword evidence="5 7" id="KW-0408">Iron</keyword>
<dbReference type="Gene3D" id="2.60.120.330">
    <property type="entry name" value="B-lactam Antibiotic, Isopenicillin N Synthase, Chain"/>
    <property type="match status" value="1"/>
</dbReference>
<dbReference type="Pfam" id="PF03171">
    <property type="entry name" value="2OG-FeII_Oxy"/>
    <property type="match status" value="1"/>
</dbReference>
<sequence length="315" mass="36090">METDQHKIPVIHFNEENLNPGTDSWVLACKQVRFAMEEYGCFEIVCDNFNTELHNSIFGTVKDLFDLPVETKRQKTTNRPGTLGYVAESPGNPRYETTGIDNPETLQGAEYFTNIMWPQGNHTFRETVHSFSKRLVEISEMVIRMMAESYGVERVFDSLRESAFYALRFFKYRTRRSNETDVGLVAHSDTTFLSILHQHQVEGLQIKTKDGQWIDVKPSPSSFVVLAGYILMAWSNDRVVACEHRVTIKEEKTRYSVGLFSHTKGLIHVPEEMVDEEHPLGYKPIDSLGFHAFRLSEEGLKSACPIKAYCGINYD</sequence>
<dbReference type="PROSITE" id="PS51471">
    <property type="entry name" value="FE2OG_OXY"/>
    <property type="match status" value="1"/>
</dbReference>
<name>A0AA87ZHZ2_FICCA</name>
<evidence type="ECO:0000256" key="5">
    <source>
        <dbReference type="ARBA" id="ARBA00023004"/>
    </source>
</evidence>
<keyword evidence="4 7" id="KW-0560">Oxidoreductase</keyword>
<protein>
    <recommendedName>
        <fullName evidence="8">Fe2OG dioxygenase domain-containing protein</fullName>
    </recommendedName>
</protein>
<evidence type="ECO:0000313" key="9">
    <source>
        <dbReference type="EMBL" id="GMN37304.1"/>
    </source>
</evidence>
<evidence type="ECO:0000256" key="4">
    <source>
        <dbReference type="ARBA" id="ARBA00023002"/>
    </source>
</evidence>
<evidence type="ECO:0000256" key="3">
    <source>
        <dbReference type="ARBA" id="ARBA00022964"/>
    </source>
</evidence>
<evidence type="ECO:0000259" key="8">
    <source>
        <dbReference type="PROSITE" id="PS51471"/>
    </source>
</evidence>
<evidence type="ECO:0000256" key="2">
    <source>
        <dbReference type="ARBA" id="ARBA00022723"/>
    </source>
</evidence>
<evidence type="ECO:0000256" key="1">
    <source>
        <dbReference type="ARBA" id="ARBA00008056"/>
    </source>
</evidence>
<dbReference type="GO" id="GO:0046872">
    <property type="term" value="F:metal ion binding"/>
    <property type="evidence" value="ECO:0007669"/>
    <property type="project" value="UniProtKB-KW"/>
</dbReference>
<comment type="similarity">
    <text evidence="1 7">Belongs to the iron/ascorbate-dependent oxidoreductase family.</text>
</comment>
<evidence type="ECO:0000313" key="10">
    <source>
        <dbReference type="Proteomes" id="UP001187192"/>
    </source>
</evidence>
<dbReference type="InterPro" id="IPR044861">
    <property type="entry name" value="IPNS-like_FE2OG_OXY"/>
</dbReference>
<dbReference type="EMBL" id="BTGU01000006">
    <property type="protein sequence ID" value="GMN37304.1"/>
    <property type="molecule type" value="Genomic_DNA"/>
</dbReference>
<proteinExistence type="inferred from homology"/>
<evidence type="ECO:0000256" key="7">
    <source>
        <dbReference type="RuleBase" id="RU003682"/>
    </source>
</evidence>
<accession>A0AA87ZHZ2</accession>
<keyword evidence="10" id="KW-1185">Reference proteome</keyword>
<dbReference type="InterPro" id="IPR005123">
    <property type="entry name" value="Oxoglu/Fe-dep_dioxygenase_dom"/>
</dbReference>
<organism evidence="9 10">
    <name type="scientific">Ficus carica</name>
    <name type="common">Common fig</name>
    <dbReference type="NCBI Taxonomy" id="3494"/>
    <lineage>
        <taxon>Eukaryota</taxon>
        <taxon>Viridiplantae</taxon>
        <taxon>Streptophyta</taxon>
        <taxon>Embryophyta</taxon>
        <taxon>Tracheophyta</taxon>
        <taxon>Spermatophyta</taxon>
        <taxon>Magnoliopsida</taxon>
        <taxon>eudicotyledons</taxon>
        <taxon>Gunneridae</taxon>
        <taxon>Pentapetalae</taxon>
        <taxon>rosids</taxon>
        <taxon>fabids</taxon>
        <taxon>Rosales</taxon>
        <taxon>Moraceae</taxon>
        <taxon>Ficeae</taxon>
        <taxon>Ficus</taxon>
    </lineage>
</organism>
<keyword evidence="3" id="KW-0223">Dioxygenase</keyword>
<dbReference type="InterPro" id="IPR027443">
    <property type="entry name" value="IPNS-like_sf"/>
</dbReference>
<evidence type="ECO:0000256" key="6">
    <source>
        <dbReference type="ARBA" id="ARBA00057022"/>
    </source>
</evidence>